<evidence type="ECO:0000256" key="2">
    <source>
        <dbReference type="ARBA" id="ARBA00022475"/>
    </source>
</evidence>
<dbReference type="RefSeq" id="WP_068981877.1">
    <property type="nucleotide sequence ID" value="NZ_LNZG01000045.1"/>
</dbReference>
<feature type="transmembrane region" description="Helical" evidence="6">
    <location>
        <begin position="141"/>
        <end position="164"/>
    </location>
</feature>
<evidence type="ECO:0000256" key="1">
    <source>
        <dbReference type="ARBA" id="ARBA00004651"/>
    </source>
</evidence>
<evidence type="ECO:0000256" key="3">
    <source>
        <dbReference type="ARBA" id="ARBA00022692"/>
    </source>
</evidence>
<dbReference type="GO" id="GO:0005886">
    <property type="term" value="C:plasma membrane"/>
    <property type="evidence" value="ECO:0007669"/>
    <property type="project" value="UniProtKB-SubCell"/>
</dbReference>
<dbReference type="InterPro" id="IPR019108">
    <property type="entry name" value="Caa3_assmbl_CtaG-rel"/>
</dbReference>
<keyword evidence="4 6" id="KW-1133">Transmembrane helix</keyword>
<keyword evidence="3 6" id="KW-0812">Transmembrane</keyword>
<gene>
    <name evidence="7" type="ORF">ATY41_04520</name>
</gene>
<feature type="transmembrane region" description="Helical" evidence="6">
    <location>
        <begin position="115"/>
        <end position="134"/>
    </location>
</feature>
<comment type="caution">
    <text evidence="7">The sequence shown here is derived from an EMBL/GenBank/DDBJ whole genome shotgun (WGS) entry which is preliminary data.</text>
</comment>
<keyword evidence="5 6" id="KW-0472">Membrane</keyword>
<keyword evidence="2" id="KW-1003">Cell membrane</keyword>
<evidence type="ECO:0000256" key="4">
    <source>
        <dbReference type="ARBA" id="ARBA00022989"/>
    </source>
</evidence>
<dbReference type="AlphaFoldDB" id="A0A1E2SIH3"/>
<evidence type="ECO:0000256" key="5">
    <source>
        <dbReference type="ARBA" id="ARBA00023136"/>
    </source>
</evidence>
<reference evidence="7 8" key="1">
    <citation type="submission" date="2015-11" db="EMBL/GenBank/DDBJ databases">
        <authorList>
            <person name="Zhang Y."/>
            <person name="Guo Z."/>
        </authorList>
    </citation>
    <scope>NUCLEOTIDE SEQUENCE [LARGE SCALE GENOMIC DNA]</scope>
    <source>
        <strain evidence="8">gdw1</strain>
    </source>
</reference>
<feature type="transmembrane region" description="Helical" evidence="6">
    <location>
        <begin position="199"/>
        <end position="220"/>
    </location>
</feature>
<feature type="transmembrane region" description="Helical" evidence="6">
    <location>
        <begin position="54"/>
        <end position="75"/>
    </location>
</feature>
<protein>
    <submittedName>
        <fullName evidence="7">Cytochrome C oxidase assembly protein</fullName>
    </submittedName>
</protein>
<sequence length="250" mass="27923">MIAAAATLYLSGVVRLRRNGHRWPFRLTSAFLFLGLGSYAVVSFGFLGSESTNLRWAFSTRIALLLFVVPGLLAIGRPVRLFGNAIFAPAFACAVFLVFLTPVAAILRSSPWSEWTIAVLTPLAGLLLVLPIAAHSLVRTGFFVTVEFLLAFVELLLDAIPGLLLRLNDSVLDHAPAIAGRMPFWFPTPLHDQHLSGDFLWFIAEIADVPILVLLFVRWMRLDRREGRRLDELTDEEMAELTRVHLENRC</sequence>
<evidence type="ECO:0000256" key="6">
    <source>
        <dbReference type="SAM" id="Phobius"/>
    </source>
</evidence>
<dbReference type="Pfam" id="PF09678">
    <property type="entry name" value="Caa3_CtaG"/>
    <property type="match status" value="2"/>
</dbReference>
<evidence type="ECO:0000313" key="7">
    <source>
        <dbReference type="EMBL" id="ODA89549.1"/>
    </source>
</evidence>
<name>A0A1E2SIH3_LEIXY</name>
<feature type="transmembrane region" description="Helical" evidence="6">
    <location>
        <begin position="25"/>
        <end position="48"/>
    </location>
</feature>
<organism evidence="7 8">
    <name type="scientific">Leifsonia xyli subsp. xyli</name>
    <dbReference type="NCBI Taxonomy" id="59736"/>
    <lineage>
        <taxon>Bacteria</taxon>
        <taxon>Bacillati</taxon>
        <taxon>Actinomycetota</taxon>
        <taxon>Actinomycetes</taxon>
        <taxon>Micrococcales</taxon>
        <taxon>Microbacteriaceae</taxon>
        <taxon>Leifsonia</taxon>
    </lineage>
</organism>
<comment type="subcellular location">
    <subcellularLocation>
        <location evidence="1">Cell membrane</location>
        <topology evidence="1">Multi-pass membrane protein</topology>
    </subcellularLocation>
</comment>
<accession>A0A1E2SIH3</accession>
<proteinExistence type="predicted"/>
<dbReference type="OrthoDB" id="5241646at2"/>
<feature type="transmembrane region" description="Helical" evidence="6">
    <location>
        <begin position="87"/>
        <end position="109"/>
    </location>
</feature>
<dbReference type="Proteomes" id="UP000094426">
    <property type="component" value="Unassembled WGS sequence"/>
</dbReference>
<evidence type="ECO:0000313" key="8">
    <source>
        <dbReference type="Proteomes" id="UP000094426"/>
    </source>
</evidence>
<dbReference type="EMBL" id="LNZG01000045">
    <property type="protein sequence ID" value="ODA89549.1"/>
    <property type="molecule type" value="Genomic_DNA"/>
</dbReference>